<dbReference type="PROSITE" id="PS51257">
    <property type="entry name" value="PROKAR_LIPOPROTEIN"/>
    <property type="match status" value="1"/>
</dbReference>
<evidence type="ECO:0000313" key="3">
    <source>
        <dbReference type="Proteomes" id="UP000238385"/>
    </source>
</evidence>
<feature type="chain" id="PRO_5015772629" description="Lipoprotein" evidence="1">
    <location>
        <begin position="23"/>
        <end position="147"/>
    </location>
</feature>
<dbReference type="OrthoDB" id="7021897at2"/>
<proteinExistence type="predicted"/>
<name>A0A2T1KEL8_9GAMM</name>
<keyword evidence="3" id="KW-1185">Reference proteome</keyword>
<evidence type="ECO:0000313" key="2">
    <source>
        <dbReference type="EMBL" id="PSF08576.1"/>
    </source>
</evidence>
<evidence type="ECO:0008006" key="4">
    <source>
        <dbReference type="Google" id="ProtNLM"/>
    </source>
</evidence>
<sequence>MKKVLIASGLVLAGALSGCSSLNTSAPSLPLTGGVTTDIKADIEIGEKITGKSSVTQLFGLLTLGAESEYADGISYGVNGTASSFLPIGGASLTEKVKAAAAYNAITESGADVIVAPRYTVKEEGYGFFGTIDVTVEGYKGTIKSIK</sequence>
<dbReference type="RefSeq" id="WP_106671178.1">
    <property type="nucleotide sequence ID" value="NZ_BMFE01000001.1"/>
</dbReference>
<gene>
    <name evidence="2" type="ORF">C7H08_07810</name>
</gene>
<dbReference type="EMBL" id="PXNN01000011">
    <property type="protein sequence ID" value="PSF08576.1"/>
    <property type="molecule type" value="Genomic_DNA"/>
</dbReference>
<keyword evidence="1" id="KW-0732">Signal</keyword>
<organism evidence="2 3">
    <name type="scientific">Marinobacter halophilus</name>
    <dbReference type="NCBI Taxonomy" id="1323740"/>
    <lineage>
        <taxon>Bacteria</taxon>
        <taxon>Pseudomonadati</taxon>
        <taxon>Pseudomonadota</taxon>
        <taxon>Gammaproteobacteria</taxon>
        <taxon>Pseudomonadales</taxon>
        <taxon>Marinobacteraceae</taxon>
        <taxon>Marinobacter</taxon>
    </lineage>
</organism>
<dbReference type="AlphaFoldDB" id="A0A2T1KEL8"/>
<protein>
    <recommendedName>
        <fullName evidence="4">Lipoprotein</fullName>
    </recommendedName>
</protein>
<comment type="caution">
    <text evidence="2">The sequence shown here is derived from an EMBL/GenBank/DDBJ whole genome shotgun (WGS) entry which is preliminary data.</text>
</comment>
<feature type="signal peptide" evidence="1">
    <location>
        <begin position="1"/>
        <end position="22"/>
    </location>
</feature>
<accession>A0A2T1KEL8</accession>
<reference evidence="2 3" key="1">
    <citation type="submission" date="2018-03" db="EMBL/GenBank/DDBJ databases">
        <title>Marinobacter brunus sp. nov., a marine bacterium of Gamma-proteobacteria isolated from the surface seawater of the South China Sea.</title>
        <authorList>
            <person name="Cheng H."/>
            <person name="Wu Y.-H."/>
            <person name="Xamxidin M."/>
            <person name="Xu X.-W."/>
        </authorList>
    </citation>
    <scope>NUCLEOTIDE SEQUENCE [LARGE SCALE GENOMIC DNA]</scope>
    <source>
        <strain evidence="2 3">JCM 30472</strain>
    </source>
</reference>
<evidence type="ECO:0000256" key="1">
    <source>
        <dbReference type="SAM" id="SignalP"/>
    </source>
</evidence>
<dbReference type="Proteomes" id="UP000238385">
    <property type="component" value="Unassembled WGS sequence"/>
</dbReference>